<evidence type="ECO:0000256" key="5">
    <source>
        <dbReference type="ARBA" id="ARBA00022989"/>
    </source>
</evidence>
<keyword evidence="7 8" id="KW-0472">Membrane</keyword>
<dbReference type="AlphaFoldDB" id="A0A382GPV9"/>
<name>A0A382GPV9_9ZZZZ</name>
<sequence>MLLGNTNYELIQKFFETYIGKFVIAGTVWSFSFQILSEIRHIFWDLGFGFELKTSNITGLLVIFGSLVLTIVILGKNLVL</sequence>
<evidence type="ECO:0000256" key="8">
    <source>
        <dbReference type="SAM" id="Phobius"/>
    </source>
</evidence>
<dbReference type="GO" id="GO:0046872">
    <property type="term" value="F:metal ion binding"/>
    <property type="evidence" value="ECO:0007669"/>
    <property type="project" value="UniProtKB-KW"/>
</dbReference>
<accession>A0A382GPV9</accession>
<evidence type="ECO:0000313" key="9">
    <source>
        <dbReference type="EMBL" id="SVB76845.1"/>
    </source>
</evidence>
<keyword evidence="5 8" id="KW-1133">Transmembrane helix</keyword>
<keyword evidence="3 8" id="KW-0812">Transmembrane</keyword>
<comment type="subcellular location">
    <subcellularLocation>
        <location evidence="1">Membrane</location>
    </subcellularLocation>
</comment>
<dbReference type="GO" id="GO:0009055">
    <property type="term" value="F:electron transfer activity"/>
    <property type="evidence" value="ECO:0007669"/>
    <property type="project" value="InterPro"/>
</dbReference>
<keyword evidence="2" id="KW-0349">Heme</keyword>
<dbReference type="InterPro" id="IPR014314">
    <property type="entry name" value="Succ_DH_cytb556"/>
</dbReference>
<evidence type="ECO:0000256" key="7">
    <source>
        <dbReference type="ARBA" id="ARBA00023136"/>
    </source>
</evidence>
<dbReference type="SUPFAM" id="SSF81343">
    <property type="entry name" value="Fumarate reductase respiratory complex transmembrane subunits"/>
    <property type="match status" value="1"/>
</dbReference>
<dbReference type="NCBIfam" id="TIGR02970">
    <property type="entry name" value="succ_dehyd_cytB"/>
    <property type="match status" value="1"/>
</dbReference>
<dbReference type="Gene3D" id="1.20.1300.10">
    <property type="entry name" value="Fumarate reductase/succinate dehydrogenase, transmembrane subunit"/>
    <property type="match status" value="1"/>
</dbReference>
<dbReference type="Pfam" id="PF01127">
    <property type="entry name" value="Sdh_cyt"/>
    <property type="match status" value="1"/>
</dbReference>
<dbReference type="InterPro" id="IPR034804">
    <property type="entry name" value="SQR/QFR_C/D"/>
</dbReference>
<evidence type="ECO:0000256" key="4">
    <source>
        <dbReference type="ARBA" id="ARBA00022723"/>
    </source>
</evidence>
<feature type="transmembrane region" description="Helical" evidence="8">
    <location>
        <begin position="18"/>
        <end position="37"/>
    </location>
</feature>
<reference evidence="9" key="1">
    <citation type="submission" date="2018-05" db="EMBL/GenBank/DDBJ databases">
        <authorList>
            <person name="Lanie J.A."/>
            <person name="Ng W.-L."/>
            <person name="Kazmierczak K.M."/>
            <person name="Andrzejewski T.M."/>
            <person name="Davidsen T.M."/>
            <person name="Wayne K.J."/>
            <person name="Tettelin H."/>
            <person name="Glass J.I."/>
            <person name="Rusch D."/>
            <person name="Podicherti R."/>
            <person name="Tsui H.-C.T."/>
            <person name="Winkler M.E."/>
        </authorList>
    </citation>
    <scope>NUCLEOTIDE SEQUENCE</scope>
</reference>
<dbReference type="EMBL" id="UINC01056612">
    <property type="protein sequence ID" value="SVB76845.1"/>
    <property type="molecule type" value="Genomic_DNA"/>
</dbReference>
<organism evidence="9">
    <name type="scientific">marine metagenome</name>
    <dbReference type="NCBI Taxonomy" id="408172"/>
    <lineage>
        <taxon>unclassified sequences</taxon>
        <taxon>metagenomes</taxon>
        <taxon>ecological metagenomes</taxon>
    </lineage>
</organism>
<dbReference type="InterPro" id="IPR000701">
    <property type="entry name" value="SuccDH_FuR_B_TM-su"/>
</dbReference>
<protein>
    <submittedName>
        <fullName evidence="9">Uncharacterized protein</fullName>
    </submittedName>
</protein>
<dbReference type="GO" id="GO:0016020">
    <property type="term" value="C:membrane"/>
    <property type="evidence" value="ECO:0007669"/>
    <property type="project" value="UniProtKB-SubCell"/>
</dbReference>
<evidence type="ECO:0000256" key="2">
    <source>
        <dbReference type="ARBA" id="ARBA00022617"/>
    </source>
</evidence>
<gene>
    <name evidence="9" type="ORF">METZ01_LOCUS229699</name>
</gene>
<dbReference type="CDD" id="cd03499">
    <property type="entry name" value="SQR_TypeC_SdhC"/>
    <property type="match status" value="1"/>
</dbReference>
<evidence type="ECO:0000256" key="3">
    <source>
        <dbReference type="ARBA" id="ARBA00022692"/>
    </source>
</evidence>
<proteinExistence type="predicted"/>
<keyword evidence="4" id="KW-0479">Metal-binding</keyword>
<evidence type="ECO:0000256" key="6">
    <source>
        <dbReference type="ARBA" id="ARBA00023004"/>
    </source>
</evidence>
<dbReference type="GO" id="GO:0006099">
    <property type="term" value="P:tricarboxylic acid cycle"/>
    <property type="evidence" value="ECO:0007669"/>
    <property type="project" value="InterPro"/>
</dbReference>
<evidence type="ECO:0000256" key="1">
    <source>
        <dbReference type="ARBA" id="ARBA00004370"/>
    </source>
</evidence>
<feature type="transmembrane region" description="Helical" evidence="8">
    <location>
        <begin position="57"/>
        <end position="79"/>
    </location>
</feature>
<keyword evidence="6" id="KW-0408">Iron</keyword>